<organism evidence="2">
    <name type="scientific">Vibrio vulnificus</name>
    <dbReference type="NCBI Taxonomy" id="672"/>
    <lineage>
        <taxon>Bacteria</taxon>
        <taxon>Pseudomonadati</taxon>
        <taxon>Pseudomonadota</taxon>
        <taxon>Gammaproteobacteria</taxon>
        <taxon>Vibrionales</taxon>
        <taxon>Vibrionaceae</taxon>
        <taxon>Vibrio</taxon>
    </lineage>
</organism>
<protein>
    <submittedName>
        <fullName evidence="2">LtrC-like protein</fullName>
    </submittedName>
</protein>
<gene>
    <name evidence="2" type="primary">vep42</name>
</gene>
<name>A0A9P1NFW5_VIBVL</name>
<dbReference type="RefSeq" id="WP_011988336.1">
    <property type="nucleotide sequence ID" value="NC_009701.1"/>
</dbReference>
<accession>A0A9P1NFW5</accession>
<feature type="compositionally biased region" description="Basic and acidic residues" evidence="1">
    <location>
        <begin position="173"/>
        <end position="191"/>
    </location>
</feature>
<feature type="region of interest" description="Disordered" evidence="1">
    <location>
        <begin position="1"/>
        <end position="29"/>
    </location>
</feature>
<dbReference type="Pfam" id="PF12083">
    <property type="entry name" value="DUF3560"/>
    <property type="match status" value="1"/>
</dbReference>
<evidence type="ECO:0000256" key="1">
    <source>
        <dbReference type="SAM" id="MobiDB-lite"/>
    </source>
</evidence>
<dbReference type="InterPro" id="IPR021944">
    <property type="entry name" value="DUF3560"/>
</dbReference>
<reference evidence="2" key="1">
    <citation type="journal article" date="2008" name="J. Bacteriol.">
        <title>A common virulence plasmid in biotype 2 Vibrio vulnificus and its dissemination aided by a conjugal plasmid.</title>
        <authorList>
            <person name="Lee C.T."/>
            <person name="Amaro C."/>
            <person name="Wu K.M."/>
            <person name="Valiente E."/>
            <person name="Chang Y.F."/>
            <person name="Tsai S.F."/>
            <person name="Chang C.H."/>
            <person name="Hor L.I."/>
        </authorList>
    </citation>
    <scope>NUCLEOTIDE SEQUENCE</scope>
    <source>
        <strain evidence="2">CECT4999</strain>
    </source>
</reference>
<feature type="compositionally biased region" description="Low complexity" evidence="1">
    <location>
        <begin position="1"/>
        <end position="18"/>
    </location>
</feature>
<dbReference type="AlphaFoldDB" id="A0A9P1NFW5"/>
<dbReference type="EMBL" id="AM293858">
    <property type="protein sequence ID" value="CAL25404.1"/>
    <property type="molecule type" value="Genomic_DNA"/>
</dbReference>
<sequence>MAQQNTTPTLTNLNSATSVSPLDRESSPKNDISCAVDGIKQSEKNVFLASFKAGKLRKNAKKVIQKLLDCCDSLILKTQSMGLDDCWNANEPQEYDKAKFWEWYENNYSEMVIYLTLRDGFLSKVEICDCIYHFSDDLVMYFSIDQEKPAKPKVSFSQVCEALAQGYISPLNHDGKYPSPDPEKNDSDDSRRVVSFGDYQARIESKKERFSELSNKAQNESVLFYQASKDRASLIPFGQPILVGHHSEKRARKDAERIWRDMGKSVHAQEKADHYENKANNVGSAGIASDDPEAVSKLKEKLMSLQDSQETMKSINKVIRSHNLTDEDKIEFMVQTHKFSESQAKSVLFPKTGSAGFADYALKNINANIRTIKQRIEELENLHSQKPFDQNGEVDGFSYLLYEEEGRIKFRFDEIPSDSVRNVLKSNGFKWSRFSGAWVRKITANAVSSTRYILKMFTTL</sequence>
<feature type="region of interest" description="Disordered" evidence="1">
    <location>
        <begin position="171"/>
        <end position="191"/>
    </location>
</feature>
<evidence type="ECO:0000313" key="2">
    <source>
        <dbReference type="EMBL" id="CAL25404.1"/>
    </source>
</evidence>
<proteinExistence type="predicted"/>